<dbReference type="KEGG" id="lgi:LOTGIDRAFT_227830"/>
<feature type="domain" description="FAM91 N-terminal" evidence="2">
    <location>
        <begin position="2"/>
        <end position="127"/>
    </location>
</feature>
<feature type="domain" description="FAM91 C-terminal" evidence="3">
    <location>
        <begin position="196"/>
        <end position="347"/>
    </location>
</feature>
<dbReference type="OMA" id="CRSKIMW"/>
<reference evidence="4 5" key="1">
    <citation type="journal article" date="2013" name="Nature">
        <title>Insights into bilaterian evolution from three spiralian genomes.</title>
        <authorList>
            <person name="Simakov O."/>
            <person name="Marletaz F."/>
            <person name="Cho S.J."/>
            <person name="Edsinger-Gonzales E."/>
            <person name="Havlak P."/>
            <person name="Hellsten U."/>
            <person name="Kuo D.H."/>
            <person name="Larsson T."/>
            <person name="Lv J."/>
            <person name="Arendt D."/>
            <person name="Savage R."/>
            <person name="Osoegawa K."/>
            <person name="de Jong P."/>
            <person name="Grimwood J."/>
            <person name="Chapman J.A."/>
            <person name="Shapiro H."/>
            <person name="Aerts A."/>
            <person name="Otillar R.P."/>
            <person name="Terry A.Y."/>
            <person name="Boore J.L."/>
            <person name="Grigoriev I.V."/>
            <person name="Lindberg D.R."/>
            <person name="Seaver E.C."/>
            <person name="Weisblat D.A."/>
            <person name="Putnam N.H."/>
            <person name="Rokhsar D.S."/>
        </authorList>
    </citation>
    <scope>NUCLEOTIDE SEQUENCE [LARGE SCALE GENOMIC DNA]</scope>
</reference>
<evidence type="ECO:0008006" key="6">
    <source>
        <dbReference type="Google" id="ProtNLM"/>
    </source>
</evidence>
<dbReference type="Pfam" id="PF14647">
    <property type="entry name" value="FAM91_N"/>
    <property type="match status" value="1"/>
</dbReference>
<name>V4B3Y9_LOTGI</name>
<dbReference type="PANTHER" id="PTHR28441:SF2">
    <property type="entry name" value="PROTEIN FAM91A1"/>
    <property type="match status" value="1"/>
</dbReference>
<organism evidence="4 5">
    <name type="scientific">Lottia gigantea</name>
    <name type="common">Giant owl limpet</name>
    <dbReference type="NCBI Taxonomy" id="225164"/>
    <lineage>
        <taxon>Eukaryota</taxon>
        <taxon>Metazoa</taxon>
        <taxon>Spiralia</taxon>
        <taxon>Lophotrochozoa</taxon>
        <taxon>Mollusca</taxon>
        <taxon>Gastropoda</taxon>
        <taxon>Patellogastropoda</taxon>
        <taxon>Lottioidea</taxon>
        <taxon>Lottiidae</taxon>
        <taxon>Lottia</taxon>
    </lineage>
</organism>
<dbReference type="STRING" id="225164.V4B3Y9"/>
<dbReference type="OrthoDB" id="275996at2759"/>
<dbReference type="CTD" id="20247445"/>
<dbReference type="AlphaFoldDB" id="V4B3Y9"/>
<dbReference type="Proteomes" id="UP000030746">
    <property type="component" value="Unassembled WGS sequence"/>
</dbReference>
<evidence type="ECO:0000313" key="4">
    <source>
        <dbReference type="EMBL" id="ESP05148.1"/>
    </source>
</evidence>
<evidence type="ECO:0000256" key="1">
    <source>
        <dbReference type="ARBA" id="ARBA00010319"/>
    </source>
</evidence>
<accession>V4B3Y9</accession>
<dbReference type="GeneID" id="20247445"/>
<dbReference type="Pfam" id="PF14648">
    <property type="entry name" value="FAM91_C"/>
    <property type="match status" value="2"/>
</dbReference>
<dbReference type="PANTHER" id="PTHR28441">
    <property type="entry name" value="PROTEIN FAM91A1"/>
    <property type="match status" value="1"/>
</dbReference>
<protein>
    <recommendedName>
        <fullName evidence="6">FAM91 C-terminal domain-containing protein</fullName>
    </recommendedName>
</protein>
<comment type="similarity">
    <text evidence="1">Belongs to the FAM91 family.</text>
</comment>
<dbReference type="InterPro" id="IPR028091">
    <property type="entry name" value="FAM91_N_dom"/>
</dbReference>
<dbReference type="InterPro" id="IPR028097">
    <property type="entry name" value="FAM91_C_dom"/>
</dbReference>
<dbReference type="EMBL" id="KB199650">
    <property type="protein sequence ID" value="ESP05148.1"/>
    <property type="molecule type" value="Genomic_DNA"/>
</dbReference>
<dbReference type="InterPro" id="IPR039199">
    <property type="entry name" value="FAM91"/>
</dbReference>
<evidence type="ECO:0000259" key="2">
    <source>
        <dbReference type="Pfam" id="PF14647"/>
    </source>
</evidence>
<proteinExistence type="inferred from homology"/>
<feature type="domain" description="FAM91 C-terminal" evidence="3">
    <location>
        <begin position="348"/>
        <end position="625"/>
    </location>
</feature>
<gene>
    <name evidence="4" type="ORF">LOTGIDRAFT_227830</name>
</gene>
<evidence type="ECO:0000313" key="5">
    <source>
        <dbReference type="Proteomes" id="UP000030746"/>
    </source>
</evidence>
<keyword evidence="5" id="KW-1185">Reference proteome</keyword>
<sequence length="630" mass="69933">MCSVVEKRVIDTIIDSGPQPAGDLDKHLVLGLYRKGLIYLDVPISDEDCISVPPLEGFVMNRVLGDYIETLLYKIFVSIDEHTSVAELSSVLQIDLQLVKNAVSMYCRLGFAKKKGVELTDDLHPTWLHVQTKHTKPLDVKKNREEKLLIDLSSALNVDLGDQPEATPHNSNNNSEQETAAMALELDVVGTTSGGSKRIAFLFDSTLTAFLMMGNLSPGLKSHAVTMFEVGKLSDESMDSFLSELEKVGSDAEGEARRYFDHALTLRDTIRFLRHNKMLCADLDNTTNSGLGIDLIRCESMLSLDPATRSRVFNKNYSLLVSMAPLSNEIRPVSSSIPPHIGPAIPENYERLLVTTWGHDPGVISTSNILLTLNDALSHSAVFVQGHGYQEDGEIVQVPFPFTKTDTGPFSQGHHQSHKTIQQLTTLLDLVYSCGYITLLTTGHSSKGQRSNNDNGTHSNIDQFVMSTSCDQDKPSNGIKDAESAQVLASELDSLDLDTTSPESKTKENLTLDLDSDRSKKSCEYLEESEWLILDCVFGIPLFDTKLNNEVCQRVSNNGLFKKDSLEKLLESSRLISLKLLDFIAQWQDESIVHELESSGVPQDKDEHCSLYPTFNLLYSDGHLQHWMGH</sequence>
<dbReference type="HOGENOM" id="CLU_010656_0_0_1"/>
<evidence type="ECO:0000259" key="3">
    <source>
        <dbReference type="Pfam" id="PF14648"/>
    </source>
</evidence>
<dbReference type="RefSeq" id="XP_009043693.1">
    <property type="nucleotide sequence ID" value="XM_009045445.1"/>
</dbReference>